<feature type="compositionally biased region" description="Polar residues" evidence="1">
    <location>
        <begin position="222"/>
        <end position="234"/>
    </location>
</feature>
<proteinExistence type="predicted"/>
<accession>A0A2R6XZG1</accession>
<gene>
    <name evidence="3" type="ORF">BSOLF_1425</name>
</gene>
<evidence type="ECO:0000313" key="3">
    <source>
        <dbReference type="EMBL" id="PTQ55828.1"/>
    </source>
</evidence>
<sequence>MALDLSNRMAWKVLLTVIWLGSFFTLLSACQQKVVTTSSPSSDPALVEENWIIIDMTHTDHDQGSVLLTKVVSSTSGAMMNGSSKTDDAFVSAMHVTITPQTTIADEKGTPLTLSDLTAGMLIDITLDGPLAESYPMQGTAQKMIVHPWHEHVHRPEGWVSPEEAIEKALQLIRNDARIWGVSDIQITADAQATSGSNGEFVPNVWMITFLKGPDIDMDSAAQPSSASDGQQKTARAVTVDGQTGAVKHTIVAWHDAFRVYAPAPNSTIEPSFNIHGEARIFEGAFNYSLEDGHNILAEGTIQASQGAPGWGTFDVTISFDPSSTESYLTQTLILYEVSPKDGSPVHQLVIPLHLSRQKTP</sequence>
<name>A0A2R6XZG1_9BACL</name>
<comment type="caution">
    <text evidence="3">The sequence shown here is derived from an EMBL/GenBank/DDBJ whole genome shotgun (WGS) entry which is preliminary data.</text>
</comment>
<dbReference type="Proteomes" id="UP000244338">
    <property type="component" value="Unassembled WGS sequence"/>
</dbReference>
<evidence type="ECO:0000259" key="2">
    <source>
        <dbReference type="Pfam" id="PF10648"/>
    </source>
</evidence>
<reference evidence="4" key="1">
    <citation type="journal article" date="2018" name="Sci. Rep.">
        <title>Lignite coal burning seam in the remote Altai Mountains harbors a hydrogen-driven thermophilic microbial community.</title>
        <authorList>
            <person name="Kadnikov V.V."/>
            <person name="Mardanov A.V."/>
            <person name="Ivasenko D.A."/>
            <person name="Antsiferov D.V."/>
            <person name="Beletsky A.V."/>
            <person name="Karnachuk O.V."/>
            <person name="Ravin N.V."/>
        </authorList>
    </citation>
    <scope>NUCLEOTIDE SEQUENCE [LARGE SCALE GENOMIC DNA]</scope>
</reference>
<dbReference type="AlphaFoldDB" id="A0A2R6XZG1"/>
<dbReference type="EMBL" id="PEBX01000068">
    <property type="protein sequence ID" value="PTQ55828.1"/>
    <property type="molecule type" value="Genomic_DNA"/>
</dbReference>
<protein>
    <recommendedName>
        <fullName evidence="2">Bacterial spore germination immunoglobulin-like domain-containing protein</fullName>
    </recommendedName>
</protein>
<evidence type="ECO:0000313" key="4">
    <source>
        <dbReference type="Proteomes" id="UP000244338"/>
    </source>
</evidence>
<organism evidence="3 4">
    <name type="scientific">Candidatus Carbonibacillus altaicus</name>
    <dbReference type="NCBI Taxonomy" id="2163959"/>
    <lineage>
        <taxon>Bacteria</taxon>
        <taxon>Bacillati</taxon>
        <taxon>Bacillota</taxon>
        <taxon>Bacilli</taxon>
        <taxon>Bacillales</taxon>
        <taxon>Candidatus Carbonibacillus</taxon>
    </lineage>
</organism>
<dbReference type="Pfam" id="PF10648">
    <property type="entry name" value="Gmad2"/>
    <property type="match status" value="1"/>
</dbReference>
<dbReference type="InterPro" id="IPR018911">
    <property type="entry name" value="Gmad2_Ig-like_dom"/>
</dbReference>
<feature type="region of interest" description="Disordered" evidence="1">
    <location>
        <begin position="219"/>
        <end position="239"/>
    </location>
</feature>
<feature type="domain" description="Bacterial spore germination immunoglobulin-like" evidence="2">
    <location>
        <begin position="259"/>
        <end position="344"/>
    </location>
</feature>
<evidence type="ECO:0000256" key="1">
    <source>
        <dbReference type="SAM" id="MobiDB-lite"/>
    </source>
</evidence>